<comment type="caution">
    <text evidence="1">The sequence shown here is derived from an EMBL/GenBank/DDBJ whole genome shotgun (WGS) entry which is preliminary data.</text>
</comment>
<dbReference type="InterPro" id="IPR038056">
    <property type="entry name" value="YjbR-like_sf"/>
</dbReference>
<accession>A0A8J3RPF4</accession>
<dbReference type="Proteomes" id="UP000616724">
    <property type="component" value="Unassembled WGS sequence"/>
</dbReference>
<dbReference type="Gene3D" id="3.90.1150.30">
    <property type="match status" value="1"/>
</dbReference>
<sequence>MESLRRLCLALPETTERLSHGEPTWFIRDRKTFVTYADHHHDDRLAFWCAAPPGVQEAMVSEAPERFFRPPYVGHRGWLGVYLDVPQDWAEIAEIVTEAYRVVAPKRLAALLD</sequence>
<reference evidence="1 2" key="1">
    <citation type="submission" date="2021-01" db="EMBL/GenBank/DDBJ databases">
        <title>Whole genome shotgun sequence of Planobispora longispora NBRC 13918.</title>
        <authorList>
            <person name="Komaki H."/>
            <person name="Tamura T."/>
        </authorList>
    </citation>
    <scope>NUCLEOTIDE SEQUENCE [LARGE SCALE GENOMIC DNA]</scope>
    <source>
        <strain evidence="1 2">NBRC 13918</strain>
    </source>
</reference>
<protein>
    <submittedName>
        <fullName evidence="1">Phosphoribosylglycinamide formyltransferase</fullName>
    </submittedName>
</protein>
<dbReference type="EMBL" id="BOOH01000035">
    <property type="protein sequence ID" value="GIH77841.1"/>
    <property type="molecule type" value="Genomic_DNA"/>
</dbReference>
<evidence type="ECO:0000313" key="1">
    <source>
        <dbReference type="EMBL" id="GIH77841.1"/>
    </source>
</evidence>
<dbReference type="Pfam" id="PF04237">
    <property type="entry name" value="YjbR"/>
    <property type="match status" value="1"/>
</dbReference>
<dbReference type="InterPro" id="IPR058532">
    <property type="entry name" value="YjbR/MT2646/Rv2570-like"/>
</dbReference>
<dbReference type="SUPFAM" id="SSF142906">
    <property type="entry name" value="YjbR-like"/>
    <property type="match status" value="1"/>
</dbReference>
<keyword evidence="2" id="KW-1185">Reference proteome</keyword>
<proteinExistence type="predicted"/>
<evidence type="ECO:0000313" key="2">
    <source>
        <dbReference type="Proteomes" id="UP000616724"/>
    </source>
</evidence>
<organism evidence="1 2">
    <name type="scientific">Planobispora longispora</name>
    <dbReference type="NCBI Taxonomy" id="28887"/>
    <lineage>
        <taxon>Bacteria</taxon>
        <taxon>Bacillati</taxon>
        <taxon>Actinomycetota</taxon>
        <taxon>Actinomycetes</taxon>
        <taxon>Streptosporangiales</taxon>
        <taxon>Streptosporangiaceae</taxon>
        <taxon>Planobispora</taxon>
    </lineage>
</organism>
<gene>
    <name evidence="1" type="ORF">Plo01_42700</name>
</gene>
<dbReference type="AlphaFoldDB" id="A0A8J3RPF4"/>
<name>A0A8J3RPF4_9ACTN</name>